<protein>
    <submittedName>
        <fullName evidence="1">Uncharacterized protein</fullName>
    </submittedName>
</protein>
<dbReference type="EMBL" id="QFLI01000002">
    <property type="protein sequence ID" value="PXY02324.1"/>
    <property type="molecule type" value="Genomic_DNA"/>
</dbReference>
<evidence type="ECO:0000313" key="1">
    <source>
        <dbReference type="EMBL" id="PXY02324.1"/>
    </source>
</evidence>
<dbReference type="Proteomes" id="UP000248079">
    <property type="component" value="Unassembled WGS sequence"/>
</dbReference>
<dbReference type="RefSeq" id="WP_110359957.1">
    <property type="nucleotide sequence ID" value="NZ_QFLI01000002.1"/>
</dbReference>
<proteinExistence type="predicted"/>
<organism evidence="1 2">
    <name type="scientific">Marinifilum breve</name>
    <dbReference type="NCBI Taxonomy" id="2184082"/>
    <lineage>
        <taxon>Bacteria</taxon>
        <taxon>Pseudomonadati</taxon>
        <taxon>Bacteroidota</taxon>
        <taxon>Bacteroidia</taxon>
        <taxon>Marinilabiliales</taxon>
        <taxon>Marinifilaceae</taxon>
    </lineage>
</organism>
<comment type="caution">
    <text evidence="1">The sequence shown here is derived from an EMBL/GenBank/DDBJ whole genome shotgun (WGS) entry which is preliminary data.</text>
</comment>
<gene>
    <name evidence="1" type="ORF">DF185_06660</name>
</gene>
<dbReference type="OrthoDB" id="9838391at2"/>
<reference evidence="1 2" key="1">
    <citation type="submission" date="2018-05" db="EMBL/GenBank/DDBJ databases">
        <title>Marinifilum breve JC075T sp. nov., a marine bacterium isolated from Yongle Blue Hole in the South China Sea.</title>
        <authorList>
            <person name="Fu T."/>
        </authorList>
    </citation>
    <scope>NUCLEOTIDE SEQUENCE [LARGE SCALE GENOMIC DNA]</scope>
    <source>
        <strain evidence="1 2">JC075</strain>
    </source>
</reference>
<accession>A0A2V4AE31</accession>
<evidence type="ECO:0000313" key="2">
    <source>
        <dbReference type="Proteomes" id="UP000248079"/>
    </source>
</evidence>
<dbReference type="AlphaFoldDB" id="A0A2V4AE31"/>
<sequence>MESKNSRNLKVCEIILEEEALRFCFLDNDKQKKEVAVNAGRKYVSERFFKGDVPKDDEVEISIYHVEESVIGNEELLNRGEHFVFKQKLLPDIFDKKVGETISFDEVEKVNHKFFDVIAGVPESVIQIDFSKEKFTVLMILRAIMHVLKIRQIEIAC</sequence>
<keyword evidence="2" id="KW-1185">Reference proteome</keyword>
<name>A0A2V4AE31_9BACT</name>